<keyword evidence="3 6" id="KW-0597">Phosphoprotein</keyword>
<feature type="region of interest" description="Disordered" evidence="7">
    <location>
        <begin position="680"/>
        <end position="715"/>
    </location>
</feature>
<organism evidence="10 11">
    <name type="scientific">Sordaria macrospora</name>
    <dbReference type="NCBI Taxonomy" id="5147"/>
    <lineage>
        <taxon>Eukaryota</taxon>
        <taxon>Fungi</taxon>
        <taxon>Dikarya</taxon>
        <taxon>Ascomycota</taxon>
        <taxon>Pezizomycotina</taxon>
        <taxon>Sordariomycetes</taxon>
        <taxon>Sordariomycetidae</taxon>
        <taxon>Sordariales</taxon>
        <taxon>Sordariaceae</taxon>
        <taxon>Sordaria</taxon>
    </lineage>
</organism>
<dbReference type="EC" id="2.7.13.3" evidence="2"/>
<keyword evidence="4" id="KW-0808">Transferase</keyword>
<dbReference type="CDD" id="cd00082">
    <property type="entry name" value="HisKA"/>
    <property type="match status" value="1"/>
</dbReference>
<dbReference type="InterPro" id="IPR001789">
    <property type="entry name" value="Sig_transdc_resp-reg_receiver"/>
</dbReference>
<dbReference type="InterPro" id="IPR003661">
    <property type="entry name" value="HisK_dim/P_dom"/>
</dbReference>
<comment type="caution">
    <text evidence="10">The sequence shown here is derived from an EMBL/GenBank/DDBJ whole genome shotgun (WGS) entry which is preliminary data.</text>
</comment>
<dbReference type="PANTHER" id="PTHR43047:SF72">
    <property type="entry name" value="OSMOSENSING HISTIDINE PROTEIN KINASE SLN1"/>
    <property type="match status" value="1"/>
</dbReference>
<sequence length="1768" mass="192020">MRNVSERAREWETFRFLSTVRDSRAVPDPAHPSPGKSLRASSDTVLTALAQLGALQLSAQRAVLSLFDHDLQHVAAEATPTLPLRPYACDEVNPLFLRGRDIPRSEIICDDVIREQKRHPEDLIVFVIPDLLADQRFDHINSLIPQEPYPRFYAGVPICSPSGIVIGLFSVFATSPRQKLDEVGIDFMKDLSRTISRQLEAHRKQAVLLQTERILRGVVSYSEGKDDISSLSEYHAEKEPVDPSRRDTRDTYPFDRHGAPHFPHRDGPTTPEIPITVSKDAMDGTKSGGEYEANHIGKLSLPDRRNLDSRLVVGDSNSGDQPKPSDTPTQGTVGADVRLSEIKKSFAKASNIIRESMDAAGVVFLDANTSPFHYWQDSDTNTRSDVPTRATSTDSNDAVNGVANNGIDLEVKPHKRPCDILGFSMTPAGTPDGTTIDLTAPIRHPEPQHSWRLLSESFLRKLLRRYPRGTIWEFDAAGNFISAPETVPMPSPPSSANPSCPCSDSEFDAAAKRQRRGRLRRTDGISMRKPRKSECDIIHAAFPEARAVSFFPLWGTQMQRWFAAGLAWTRQSLRIIAPQDELGLFNAFGKNVMAEVARIDATLANQAKSDMLGSISHEMLSPLHGILGAAELLLDTDLSTSQTELIHLIEACIRTLLDTVDHLLDHSKINSLVENTKLSNGRRGSFHSEDLEHDQDPDFSGPPGGSRVRSGSLASKPWPWEQPTLTRFYDVDLDVMLEEVVESLYAGYSFQRWCNQRGADPGDDHVAIYLDIDHTLNWSYYAQPGALRRILMNLFGNALKFTCKGFIKLTLTAQPIPSEPRSSCASTDLEDEPEDTGIETDSKYSTPRPNANPNREKGSLGVGLDEQKRSNVILTVADTGKGIGPRFLREKAFSPFQKEDSLTPGPGLGLSIVKQIVDALDGRVVVDSRPGEGTTVRVITPLLHSNPEPRSEERDIAEHREVLRGLRVCLLGFDGLQGDGEPDDPGWGMPVGAKGREVLRGRIMERMCKDWLGCRVVTNPADAQMTICSDRFVLGMCTDDGAGDKIGRGMFASRVLPGPLVVVCGNEVVAQNLSLARGEATAGGKGEASVMEFIGQPVGPRKLAKTLRKCLQSHPVPLKGRVNEMGGHTEKELLSRTSSESSIDLDVLQRKMSDPEVFQIVNKKSRFLPYLADDFRDTLFSTSKATAAAATRPLMHRIKRTPGTPLVQQTSVGKDEKISEEETEVTPVPDMDERSKGEEVVTPEPTLLQKAKQEEASPLSQPGNIKMPLTRPPLPPRSRTGKGKANNTNFSFTTVSVSEVSSPSLFDSIMSPPVLTEVPASPESEQVSPMSQTVNSIFPSVTSYAKASTLDNAGPTSGGTAGAAAVAAATAAATNNTIPGTAAVPDVSPPPKPPEQPQRARSQRQQSILMTSPLITPSQTVNFDFETHPLSKASAFPIDTISSSSQTPTTQSQLSPHSTPRQPSHPSQSLPNSPYQVRNPPSGFSTTNQEEKACLLVDDNPINLHILASAMRKTHRPFATARNGLEAVQIYKENPGRYKWVLMDISMPVMDGLEATRRIRQFEREYPMSRSKSVGRNLMKRGTTASKACETRARAGSLDAGIIGAGGIGGIGSIGVAGVKVGAVAEAGDGKRVIQRRVDRESTSTSTSTLNRAATGLEPTLASAPVGGDDDGNVPADGGNAGVPRDNRKAKEVQVNDDDMDGGVTETTEENSIEGDREPVRGLEPATVVALTGVTSGTIQKDALASGVDLFLTKPVRMKDLGAILGDG</sequence>
<feature type="domain" description="Response regulatory" evidence="9">
    <location>
        <begin position="1493"/>
        <end position="1768"/>
    </location>
</feature>
<dbReference type="InterPro" id="IPR003018">
    <property type="entry name" value="GAF"/>
</dbReference>
<feature type="region of interest" description="Disordered" evidence="7">
    <location>
        <begin position="230"/>
        <end position="333"/>
    </location>
</feature>
<comment type="catalytic activity">
    <reaction evidence="1">
        <text>ATP + protein L-histidine = ADP + protein N-phospho-L-histidine.</text>
        <dbReference type="EC" id="2.7.13.3"/>
    </reaction>
</comment>
<feature type="region of interest" description="Disordered" evidence="7">
    <location>
        <begin position="376"/>
        <end position="401"/>
    </location>
</feature>
<dbReference type="SUPFAM" id="SSF52172">
    <property type="entry name" value="CheY-like"/>
    <property type="match status" value="1"/>
</dbReference>
<protein>
    <recommendedName>
        <fullName evidence="2">histidine kinase</fullName>
        <ecNumber evidence="2">2.7.13.3</ecNumber>
    </recommendedName>
</protein>
<feature type="compositionally biased region" description="Polar residues" evidence="7">
    <location>
        <begin position="315"/>
        <end position="332"/>
    </location>
</feature>
<feature type="modified residue" description="4-aspartylphosphate" evidence="6">
    <location>
        <position position="1544"/>
    </location>
</feature>
<dbReference type="InterPro" id="IPR004358">
    <property type="entry name" value="Sig_transdc_His_kin-like_C"/>
</dbReference>
<dbReference type="InterPro" id="IPR036097">
    <property type="entry name" value="HisK_dim/P_sf"/>
</dbReference>
<dbReference type="InterPro" id="IPR005467">
    <property type="entry name" value="His_kinase_dom"/>
</dbReference>
<feature type="region of interest" description="Disordered" evidence="7">
    <location>
        <begin position="1379"/>
        <end position="1405"/>
    </location>
</feature>
<dbReference type="SMART" id="SM00448">
    <property type="entry name" value="REC"/>
    <property type="match status" value="1"/>
</dbReference>
<accession>A0A8S8ZIW5</accession>
<dbReference type="SMART" id="SM00387">
    <property type="entry name" value="HATPase_c"/>
    <property type="match status" value="1"/>
</dbReference>
<feature type="compositionally biased region" description="Polar residues" evidence="7">
    <location>
        <begin position="843"/>
        <end position="853"/>
    </location>
</feature>
<evidence type="ECO:0000256" key="1">
    <source>
        <dbReference type="ARBA" id="ARBA00000085"/>
    </source>
</evidence>
<name>A0A8S8ZIW5_SORMA</name>
<dbReference type="InterPro" id="IPR036890">
    <property type="entry name" value="HATPase_C_sf"/>
</dbReference>
<dbReference type="Gene3D" id="3.40.50.2300">
    <property type="match status" value="2"/>
</dbReference>
<dbReference type="SUPFAM" id="SSF55781">
    <property type="entry name" value="GAF domain-like"/>
    <property type="match status" value="1"/>
</dbReference>
<dbReference type="SUPFAM" id="SSF55874">
    <property type="entry name" value="ATPase domain of HSP90 chaperone/DNA topoisomerase II/histidine kinase"/>
    <property type="match status" value="1"/>
</dbReference>
<evidence type="ECO:0000313" key="10">
    <source>
        <dbReference type="EMBL" id="KAA8628415.1"/>
    </source>
</evidence>
<dbReference type="SMART" id="SM00065">
    <property type="entry name" value="GAF"/>
    <property type="match status" value="1"/>
</dbReference>
<feature type="region of interest" description="Disordered" evidence="7">
    <location>
        <begin position="817"/>
        <end position="861"/>
    </location>
</feature>
<feature type="compositionally biased region" description="Polar residues" evidence="7">
    <location>
        <begin position="1643"/>
        <end position="1652"/>
    </location>
</feature>
<dbReference type="SMART" id="SM00388">
    <property type="entry name" value="HisKA"/>
    <property type="match status" value="1"/>
</dbReference>
<reference evidence="10 11" key="1">
    <citation type="submission" date="2017-07" db="EMBL/GenBank/DDBJ databases">
        <title>Genome sequence of the Sordaria macrospora wild type strain R19027.</title>
        <authorList>
            <person name="Nowrousian M."/>
            <person name="Teichert I."/>
            <person name="Kueck U."/>
        </authorList>
    </citation>
    <scope>NUCLEOTIDE SEQUENCE [LARGE SCALE GENOMIC DNA]</scope>
    <source>
        <strain evidence="10 11">R19027</strain>
        <tissue evidence="10">Mycelium</tissue>
    </source>
</reference>
<evidence type="ECO:0000259" key="8">
    <source>
        <dbReference type="PROSITE" id="PS50109"/>
    </source>
</evidence>
<evidence type="ECO:0000256" key="2">
    <source>
        <dbReference type="ARBA" id="ARBA00012438"/>
    </source>
</evidence>
<dbReference type="GO" id="GO:0005886">
    <property type="term" value="C:plasma membrane"/>
    <property type="evidence" value="ECO:0007669"/>
    <property type="project" value="TreeGrafter"/>
</dbReference>
<feature type="compositionally biased region" description="Polar residues" evidence="7">
    <location>
        <begin position="1461"/>
        <end position="1476"/>
    </location>
</feature>
<feature type="compositionally biased region" description="Polar residues" evidence="7">
    <location>
        <begin position="376"/>
        <end position="398"/>
    </location>
</feature>
<feature type="compositionally biased region" description="Basic and acidic residues" evidence="7">
    <location>
        <begin position="230"/>
        <end position="267"/>
    </location>
</feature>
<dbReference type="InterPro" id="IPR029016">
    <property type="entry name" value="GAF-like_dom_sf"/>
</dbReference>
<dbReference type="GO" id="GO:0009927">
    <property type="term" value="F:histidine phosphotransfer kinase activity"/>
    <property type="evidence" value="ECO:0007669"/>
    <property type="project" value="TreeGrafter"/>
</dbReference>
<feature type="compositionally biased region" description="Low complexity" evidence="7">
    <location>
        <begin position="1440"/>
        <end position="1460"/>
    </location>
</feature>
<evidence type="ECO:0000256" key="4">
    <source>
        <dbReference type="ARBA" id="ARBA00022679"/>
    </source>
</evidence>
<dbReference type="InterPro" id="IPR003594">
    <property type="entry name" value="HATPase_dom"/>
</dbReference>
<gene>
    <name evidence="10" type="ORF">SMACR_07859</name>
</gene>
<evidence type="ECO:0000256" key="7">
    <source>
        <dbReference type="SAM" id="MobiDB-lite"/>
    </source>
</evidence>
<feature type="compositionally biased region" description="Pro residues" evidence="7">
    <location>
        <begin position="1387"/>
        <end position="1396"/>
    </location>
</feature>
<evidence type="ECO:0000256" key="6">
    <source>
        <dbReference type="PROSITE-ProRule" id="PRU00169"/>
    </source>
</evidence>
<dbReference type="Pfam" id="PF00072">
    <property type="entry name" value="Response_reg"/>
    <property type="match status" value="1"/>
</dbReference>
<feature type="compositionally biased region" description="Acidic residues" evidence="7">
    <location>
        <begin position="1695"/>
        <end position="1713"/>
    </location>
</feature>
<feature type="compositionally biased region" description="Polar residues" evidence="7">
    <location>
        <begin position="817"/>
        <end position="826"/>
    </location>
</feature>
<evidence type="ECO:0000256" key="3">
    <source>
        <dbReference type="ARBA" id="ARBA00022553"/>
    </source>
</evidence>
<feature type="region of interest" description="Disordered" evidence="7">
    <location>
        <begin position="1635"/>
        <end position="1717"/>
    </location>
</feature>
<feature type="compositionally biased region" description="Basic and acidic residues" evidence="7">
    <location>
        <begin position="1685"/>
        <end position="1694"/>
    </location>
</feature>
<proteinExistence type="predicted"/>
<feature type="compositionally biased region" description="Acidic residues" evidence="7">
    <location>
        <begin position="828"/>
        <end position="838"/>
    </location>
</feature>
<dbReference type="InterPro" id="IPR011006">
    <property type="entry name" value="CheY-like_superfamily"/>
</dbReference>
<feature type="region of interest" description="Disordered" evidence="7">
    <location>
        <begin position="485"/>
        <end position="507"/>
    </location>
</feature>
<dbReference type="Pfam" id="PF00512">
    <property type="entry name" value="HisKA"/>
    <property type="match status" value="1"/>
</dbReference>
<dbReference type="EMBL" id="NMPR01000185">
    <property type="protein sequence ID" value="KAA8628415.1"/>
    <property type="molecule type" value="Genomic_DNA"/>
</dbReference>
<keyword evidence="5" id="KW-0418">Kinase</keyword>
<evidence type="ECO:0000259" key="9">
    <source>
        <dbReference type="PROSITE" id="PS50110"/>
    </source>
</evidence>
<dbReference type="Pfam" id="PF02518">
    <property type="entry name" value="HATPase_c"/>
    <property type="match status" value="1"/>
</dbReference>
<dbReference type="Proteomes" id="UP000433876">
    <property type="component" value="Unassembled WGS sequence"/>
</dbReference>
<dbReference type="Gene3D" id="3.30.450.40">
    <property type="match status" value="1"/>
</dbReference>
<dbReference type="PRINTS" id="PR00344">
    <property type="entry name" value="BCTRLSENSOR"/>
</dbReference>
<dbReference type="Gene3D" id="1.10.287.130">
    <property type="match status" value="1"/>
</dbReference>
<dbReference type="PROSITE" id="PS50109">
    <property type="entry name" value="HIS_KIN"/>
    <property type="match status" value="1"/>
</dbReference>
<dbReference type="CDD" id="cd17546">
    <property type="entry name" value="REC_hyHK_CKI1_RcsC-like"/>
    <property type="match status" value="1"/>
</dbReference>
<dbReference type="GO" id="GO:0000155">
    <property type="term" value="F:phosphorelay sensor kinase activity"/>
    <property type="evidence" value="ECO:0007669"/>
    <property type="project" value="InterPro"/>
</dbReference>
<dbReference type="VEuPathDB" id="FungiDB:SMAC_07859"/>
<evidence type="ECO:0000313" key="11">
    <source>
        <dbReference type="Proteomes" id="UP000433876"/>
    </source>
</evidence>
<evidence type="ECO:0000256" key="5">
    <source>
        <dbReference type="ARBA" id="ARBA00022777"/>
    </source>
</evidence>
<dbReference type="Gene3D" id="3.30.565.10">
    <property type="entry name" value="Histidine kinase-like ATPase, C-terminal domain"/>
    <property type="match status" value="1"/>
</dbReference>
<feature type="region of interest" description="Disordered" evidence="7">
    <location>
        <begin position="1440"/>
        <end position="1487"/>
    </location>
</feature>
<feature type="region of interest" description="Disordered" evidence="7">
    <location>
        <begin position="1205"/>
        <end position="1287"/>
    </location>
</feature>
<feature type="domain" description="Histidine kinase" evidence="8">
    <location>
        <begin position="614"/>
        <end position="944"/>
    </location>
</feature>
<dbReference type="PANTHER" id="PTHR43047">
    <property type="entry name" value="TWO-COMPONENT HISTIDINE PROTEIN KINASE"/>
    <property type="match status" value="1"/>
</dbReference>
<dbReference type="PROSITE" id="PS50110">
    <property type="entry name" value="RESPONSE_REGULATORY"/>
    <property type="match status" value="1"/>
</dbReference>
<dbReference type="SUPFAM" id="SSF47384">
    <property type="entry name" value="Homodimeric domain of signal transducing histidine kinase"/>
    <property type="match status" value="1"/>
</dbReference>
<feature type="compositionally biased region" description="Basic and acidic residues" evidence="7">
    <location>
        <begin position="686"/>
        <end position="696"/>
    </location>
</feature>